<protein>
    <recommendedName>
        <fullName evidence="6">Ankyrin</fullName>
    </recommendedName>
</protein>
<dbReference type="SUPFAM" id="SSF48403">
    <property type="entry name" value="Ankyrin repeat"/>
    <property type="match status" value="1"/>
</dbReference>
<dbReference type="Gene3D" id="1.25.40.20">
    <property type="entry name" value="Ankyrin repeat-containing domain"/>
    <property type="match status" value="1"/>
</dbReference>
<evidence type="ECO:0000256" key="1">
    <source>
        <dbReference type="ARBA" id="ARBA00022737"/>
    </source>
</evidence>
<dbReference type="InterPro" id="IPR036770">
    <property type="entry name" value="Ankyrin_rpt-contain_sf"/>
</dbReference>
<keyword evidence="1" id="KW-0677">Repeat</keyword>
<dbReference type="Pfam" id="PF13637">
    <property type="entry name" value="Ank_4"/>
    <property type="match status" value="1"/>
</dbReference>
<dbReference type="InterPro" id="IPR050776">
    <property type="entry name" value="Ank_Repeat/CDKN_Inhibitor"/>
</dbReference>
<organism evidence="4 5">
    <name type="scientific">Tilletia horrida</name>
    <dbReference type="NCBI Taxonomy" id="155126"/>
    <lineage>
        <taxon>Eukaryota</taxon>
        <taxon>Fungi</taxon>
        <taxon>Dikarya</taxon>
        <taxon>Basidiomycota</taxon>
        <taxon>Ustilaginomycotina</taxon>
        <taxon>Exobasidiomycetes</taxon>
        <taxon>Tilletiales</taxon>
        <taxon>Tilletiaceae</taxon>
        <taxon>Tilletia</taxon>
    </lineage>
</organism>
<comment type="caution">
    <text evidence="4">The sequence shown here is derived from an EMBL/GenBank/DDBJ whole genome shotgun (WGS) entry which is preliminary data.</text>
</comment>
<dbReference type="EMBL" id="JAPDMZ010000027">
    <property type="protein sequence ID" value="KAK0555458.1"/>
    <property type="molecule type" value="Genomic_DNA"/>
</dbReference>
<dbReference type="SMART" id="SM00248">
    <property type="entry name" value="ANK"/>
    <property type="match status" value="3"/>
</dbReference>
<proteinExistence type="predicted"/>
<feature type="compositionally biased region" description="Polar residues" evidence="3">
    <location>
        <begin position="1"/>
        <end position="10"/>
    </location>
</feature>
<accession>A0AAN6JVP1</accession>
<dbReference type="AlphaFoldDB" id="A0AAN6JVP1"/>
<sequence>MPVPTSTLITAPSEDMEGSTSSLTPAHINSNIWVAAGEGDLDSVRHLLEHQAHLTPTTPDDFSYTPLHAAASYAQLDMLRFLLTHPKAASYQPPESDVPGVPALTGGAVNVQDSDGDTPLFVCEAVEPARVLIEEFGADPRHVNLEGKTAARAAYENEAYEVAEYLRSITGEPEPELEDDDDDDDDDLEFEQGEDEDESGEDEDEEEPEEGGEEKAGDAKEAKDAPATEASNPAAPT</sequence>
<evidence type="ECO:0008006" key="6">
    <source>
        <dbReference type="Google" id="ProtNLM"/>
    </source>
</evidence>
<evidence type="ECO:0000313" key="4">
    <source>
        <dbReference type="EMBL" id="KAK0555458.1"/>
    </source>
</evidence>
<feature type="compositionally biased region" description="Acidic residues" evidence="3">
    <location>
        <begin position="173"/>
        <end position="212"/>
    </location>
</feature>
<dbReference type="InterPro" id="IPR002110">
    <property type="entry name" value="Ankyrin_rpt"/>
</dbReference>
<feature type="region of interest" description="Disordered" evidence="3">
    <location>
        <begin position="168"/>
        <end position="237"/>
    </location>
</feature>
<feature type="compositionally biased region" description="Basic and acidic residues" evidence="3">
    <location>
        <begin position="213"/>
        <end position="226"/>
    </location>
</feature>
<reference evidence="4" key="1">
    <citation type="journal article" date="2023" name="PhytoFront">
        <title>Draft Genome Resources of Seven Strains of Tilletia horrida, Causal Agent of Kernel Smut of Rice.</title>
        <authorList>
            <person name="Khanal S."/>
            <person name="Antony Babu S."/>
            <person name="Zhou X.G."/>
        </authorList>
    </citation>
    <scope>NUCLEOTIDE SEQUENCE</scope>
    <source>
        <strain evidence="4">TX6</strain>
    </source>
</reference>
<dbReference type="Proteomes" id="UP001176517">
    <property type="component" value="Unassembled WGS sequence"/>
</dbReference>
<name>A0AAN6JVP1_9BASI</name>
<evidence type="ECO:0000256" key="2">
    <source>
        <dbReference type="ARBA" id="ARBA00023043"/>
    </source>
</evidence>
<evidence type="ECO:0000313" key="5">
    <source>
        <dbReference type="Proteomes" id="UP001176517"/>
    </source>
</evidence>
<keyword evidence="5" id="KW-1185">Reference proteome</keyword>
<evidence type="ECO:0000256" key="3">
    <source>
        <dbReference type="SAM" id="MobiDB-lite"/>
    </source>
</evidence>
<dbReference type="PANTHER" id="PTHR24201">
    <property type="entry name" value="ANK_REP_REGION DOMAIN-CONTAINING PROTEIN"/>
    <property type="match status" value="1"/>
</dbReference>
<gene>
    <name evidence="4" type="ORF">OC846_001718</name>
</gene>
<feature type="region of interest" description="Disordered" evidence="3">
    <location>
        <begin position="1"/>
        <end position="22"/>
    </location>
</feature>
<keyword evidence="2" id="KW-0040">ANK repeat</keyword>